<dbReference type="EMBL" id="CVRI01000012">
    <property type="protein sequence ID" value="CRK89391.1"/>
    <property type="molecule type" value="Genomic_DNA"/>
</dbReference>
<accession>A0A1J1HMV9</accession>
<dbReference type="AlphaFoldDB" id="A0A1J1HMV9"/>
<organism evidence="1 2">
    <name type="scientific">Clunio marinus</name>
    <dbReference type="NCBI Taxonomy" id="568069"/>
    <lineage>
        <taxon>Eukaryota</taxon>
        <taxon>Metazoa</taxon>
        <taxon>Ecdysozoa</taxon>
        <taxon>Arthropoda</taxon>
        <taxon>Hexapoda</taxon>
        <taxon>Insecta</taxon>
        <taxon>Pterygota</taxon>
        <taxon>Neoptera</taxon>
        <taxon>Endopterygota</taxon>
        <taxon>Diptera</taxon>
        <taxon>Nematocera</taxon>
        <taxon>Chironomoidea</taxon>
        <taxon>Chironomidae</taxon>
        <taxon>Clunio</taxon>
    </lineage>
</organism>
<sequence length="72" mass="8338">MHSINVQSHKYASMKRLTKNNDAFKMVVVIKDALKMKQNQASKCCFVIKKVEKKKKKTRSLILLPSENVTMQ</sequence>
<keyword evidence="2" id="KW-1185">Reference proteome</keyword>
<reference evidence="1 2" key="1">
    <citation type="submission" date="2015-04" db="EMBL/GenBank/DDBJ databases">
        <authorList>
            <person name="Syromyatnikov M.Y."/>
            <person name="Popov V.N."/>
        </authorList>
    </citation>
    <scope>NUCLEOTIDE SEQUENCE [LARGE SCALE GENOMIC DNA]</scope>
</reference>
<evidence type="ECO:0000313" key="1">
    <source>
        <dbReference type="EMBL" id="CRK89391.1"/>
    </source>
</evidence>
<proteinExistence type="predicted"/>
<name>A0A1J1HMV9_9DIPT</name>
<protein>
    <submittedName>
        <fullName evidence="1">CLUMA_CG003145, isoform A</fullName>
    </submittedName>
</protein>
<dbReference type="Proteomes" id="UP000183832">
    <property type="component" value="Unassembled WGS sequence"/>
</dbReference>
<evidence type="ECO:0000313" key="2">
    <source>
        <dbReference type="Proteomes" id="UP000183832"/>
    </source>
</evidence>
<gene>
    <name evidence="1" type="ORF">CLUMA_CG003145</name>
</gene>